<reference evidence="2" key="1">
    <citation type="submission" date="2020-05" db="UniProtKB">
        <authorList>
            <consortium name="EnsemblMetazoa"/>
        </authorList>
    </citation>
    <scope>IDENTIFICATION</scope>
    <source>
        <strain evidence="2">FUMOZ</strain>
    </source>
</reference>
<dbReference type="STRING" id="62324.A0A4Y0BFP5"/>
<name>A0A4Y0BFP5_ANOFN</name>
<feature type="region of interest" description="Disordered" evidence="1">
    <location>
        <begin position="40"/>
        <end position="62"/>
    </location>
</feature>
<dbReference type="VEuPathDB" id="VectorBase:AFUN019243"/>
<dbReference type="VEuPathDB" id="VectorBase:AFUN2_009102"/>
<protein>
    <submittedName>
        <fullName evidence="2">Uncharacterized protein</fullName>
    </submittedName>
</protein>
<dbReference type="EnsemblMetazoa" id="AFUN019243-RA">
    <property type="protein sequence ID" value="AFUN019243-PA"/>
    <property type="gene ID" value="AFUN019243"/>
</dbReference>
<evidence type="ECO:0000256" key="1">
    <source>
        <dbReference type="SAM" id="MobiDB-lite"/>
    </source>
</evidence>
<sequence length="78" mass="8835">MFGTLIGNNGTRQPPVSQGTVVPCHKGELHKSRVMKRRQAFTATASYDRRRPRPRTAIKQSKTCRKGVLRVECVLNRT</sequence>
<evidence type="ECO:0000313" key="2">
    <source>
        <dbReference type="EnsemblMetazoa" id="AFUN019243-PA"/>
    </source>
</evidence>
<accession>A0A4Y0BFP5</accession>
<organism evidence="2">
    <name type="scientific">Anopheles funestus</name>
    <name type="common">African malaria mosquito</name>
    <dbReference type="NCBI Taxonomy" id="62324"/>
    <lineage>
        <taxon>Eukaryota</taxon>
        <taxon>Metazoa</taxon>
        <taxon>Ecdysozoa</taxon>
        <taxon>Arthropoda</taxon>
        <taxon>Hexapoda</taxon>
        <taxon>Insecta</taxon>
        <taxon>Pterygota</taxon>
        <taxon>Neoptera</taxon>
        <taxon>Endopterygota</taxon>
        <taxon>Diptera</taxon>
        <taxon>Nematocera</taxon>
        <taxon>Culicoidea</taxon>
        <taxon>Culicidae</taxon>
        <taxon>Anophelinae</taxon>
        <taxon>Anopheles</taxon>
    </lineage>
</organism>
<feature type="compositionally biased region" description="Basic residues" evidence="1">
    <location>
        <begin position="50"/>
        <end position="62"/>
    </location>
</feature>
<feature type="compositionally biased region" description="Polar residues" evidence="1">
    <location>
        <begin position="1"/>
        <end position="20"/>
    </location>
</feature>
<proteinExistence type="predicted"/>
<feature type="region of interest" description="Disordered" evidence="1">
    <location>
        <begin position="1"/>
        <end position="23"/>
    </location>
</feature>
<dbReference type="AlphaFoldDB" id="A0A4Y0BFP5"/>